<dbReference type="SUPFAM" id="SSF54862">
    <property type="entry name" value="4Fe-4S ferredoxins"/>
    <property type="match status" value="1"/>
</dbReference>
<dbReference type="Pfam" id="PF00037">
    <property type="entry name" value="Fer4"/>
    <property type="match status" value="1"/>
</dbReference>
<evidence type="ECO:0000259" key="1">
    <source>
        <dbReference type="PROSITE" id="PS50943"/>
    </source>
</evidence>
<dbReference type="Gene3D" id="1.10.260.40">
    <property type="entry name" value="lambda repressor-like DNA-binding domains"/>
    <property type="match status" value="1"/>
</dbReference>
<dbReference type="EMBL" id="APMM01000004">
    <property type="protein sequence ID" value="ENN96712.1"/>
    <property type="molecule type" value="Genomic_DNA"/>
</dbReference>
<dbReference type="PROSITE" id="PS00198">
    <property type="entry name" value="4FE4S_FER_1"/>
    <property type="match status" value="1"/>
</dbReference>
<keyword evidence="4" id="KW-1185">Reference proteome</keyword>
<dbReference type="OrthoDB" id="23833at2157"/>
<reference evidence="3 4" key="1">
    <citation type="journal article" date="2013" name="Genome Announc.">
        <title>Draft Genome Sequence of a Highly Flagellated, Fast-Swimming Archaeon, Methanocaldococcus villosus Strain KIN24-T80 (DSM 22612).</title>
        <authorList>
            <person name="Thennarasu S."/>
            <person name="Polireddy D."/>
            <person name="Antony A."/>
            <person name="Yada M.R."/>
            <person name="Algarawi S."/>
            <person name="Sivakumar N."/>
        </authorList>
    </citation>
    <scope>NUCLEOTIDE SEQUENCE [LARGE SCALE GENOMIC DNA]</scope>
    <source>
        <strain evidence="3 4">KIN24-T80</strain>
    </source>
</reference>
<dbReference type="CDD" id="cd00093">
    <property type="entry name" value="HTH_XRE"/>
    <property type="match status" value="1"/>
</dbReference>
<dbReference type="PROSITE" id="PS50943">
    <property type="entry name" value="HTH_CROC1"/>
    <property type="match status" value="1"/>
</dbReference>
<accession>N6W031</accession>
<name>N6W031_9EURY</name>
<dbReference type="RefSeq" id="WP_004589812.1">
    <property type="nucleotide sequence ID" value="NZ_APMM01000004.1"/>
</dbReference>
<dbReference type="InterPro" id="IPR001387">
    <property type="entry name" value="Cro/C1-type_HTH"/>
</dbReference>
<evidence type="ECO:0000313" key="4">
    <source>
        <dbReference type="Proteomes" id="UP000053695"/>
    </source>
</evidence>
<comment type="caution">
    <text evidence="3">The sequence shown here is derived from an EMBL/GenBank/DDBJ whole genome shotgun (WGS) entry which is preliminary data.</text>
</comment>
<dbReference type="PROSITE" id="PS51379">
    <property type="entry name" value="4FE4S_FER_2"/>
    <property type="match status" value="1"/>
</dbReference>
<dbReference type="Pfam" id="PF13560">
    <property type="entry name" value="HTH_31"/>
    <property type="match status" value="1"/>
</dbReference>
<dbReference type="STRING" id="1069083.GCA_000371805_00899"/>
<evidence type="ECO:0000313" key="3">
    <source>
        <dbReference type="EMBL" id="ENN96712.1"/>
    </source>
</evidence>
<dbReference type="InterPro" id="IPR017896">
    <property type="entry name" value="4Fe4S_Fe-S-bd"/>
</dbReference>
<protein>
    <submittedName>
        <fullName evidence="3">4Fe-4S ferredoxin</fullName>
    </submittedName>
</protein>
<dbReference type="InterPro" id="IPR017900">
    <property type="entry name" value="4Fe4S_Fe_S_CS"/>
</dbReference>
<dbReference type="SUPFAM" id="SSF47413">
    <property type="entry name" value="lambda repressor-like DNA-binding domains"/>
    <property type="match status" value="1"/>
</dbReference>
<gene>
    <name evidence="3" type="ORF">J422_00681</name>
</gene>
<feature type="domain" description="HTH cro/C1-type" evidence="1">
    <location>
        <begin position="19"/>
        <end position="64"/>
    </location>
</feature>
<dbReference type="InterPro" id="IPR010982">
    <property type="entry name" value="Lambda_DNA-bd_dom_sf"/>
</dbReference>
<proteinExistence type="predicted"/>
<evidence type="ECO:0000259" key="2">
    <source>
        <dbReference type="PROSITE" id="PS51379"/>
    </source>
</evidence>
<dbReference type="AlphaFoldDB" id="N6W031"/>
<dbReference type="SMART" id="SM00530">
    <property type="entry name" value="HTH_XRE"/>
    <property type="match status" value="1"/>
</dbReference>
<dbReference type="Proteomes" id="UP000053695">
    <property type="component" value="Unassembled WGS sequence"/>
</dbReference>
<dbReference type="GO" id="GO:0003677">
    <property type="term" value="F:DNA binding"/>
    <property type="evidence" value="ECO:0007669"/>
    <property type="project" value="InterPro"/>
</dbReference>
<dbReference type="Gene3D" id="3.30.70.20">
    <property type="match status" value="1"/>
</dbReference>
<dbReference type="PATRIC" id="fig|1069083.5.peg.131"/>
<organism evidence="3 4">
    <name type="scientific">Methanocaldococcus villosus KIN24-T80</name>
    <dbReference type="NCBI Taxonomy" id="1069083"/>
    <lineage>
        <taxon>Archaea</taxon>
        <taxon>Methanobacteriati</taxon>
        <taxon>Methanobacteriota</taxon>
        <taxon>Methanomada group</taxon>
        <taxon>Methanococci</taxon>
        <taxon>Methanococcales</taxon>
        <taxon>Methanocaldococcaceae</taxon>
        <taxon>Methanocaldococcus</taxon>
    </lineage>
</organism>
<sequence>MPEHILSGVKAIVAMKLRRKGLTQEEIAELLKCNRSAISHYLTGKYPKEKVIRVARAIESLSPREGVKIIKNLIEDKELIKNLIKNLYDIEIYWDENKCLFCGSCLICEAISQEGMKIKIDKDKCWLCLKCLELCPANALILKRENYDSANKRVF</sequence>
<feature type="domain" description="4Fe-4S ferredoxin-type" evidence="2">
    <location>
        <begin position="116"/>
        <end position="145"/>
    </location>
</feature>
<dbReference type="GO" id="GO:0016491">
    <property type="term" value="F:oxidoreductase activity"/>
    <property type="evidence" value="ECO:0007669"/>
    <property type="project" value="UniProtKB-ARBA"/>
</dbReference>